<sequence length="193" mass="21781">MADQFKDRAKEAAERAKGAMQQGQGEEKNSEQSQKSQHSERSRHSEQSGQPERSGRGEQDHRSREGGAQDGFGRDGDRQRGTQEYDTDTGRPSEGGMSREAQTGGSRDTMRQGPRGDDPGRAPQHDRDTNERTGMREERSGMREEEAGSGDRTVGPRQTERVHYVDRSQPREEKEQGYQQDSLDDVGDDWDKR</sequence>
<proteinExistence type="predicted"/>
<feature type="compositionally biased region" description="Basic and acidic residues" evidence="1">
    <location>
        <begin position="37"/>
        <end position="46"/>
    </location>
</feature>
<protein>
    <submittedName>
        <fullName evidence="2">Uncharacterized protein</fullName>
    </submittedName>
</protein>
<dbReference type="AlphaFoldDB" id="A0A949N5X9"/>
<dbReference type="EMBL" id="JAELVF020000001">
    <property type="protein sequence ID" value="MBU7598477.1"/>
    <property type="molecule type" value="Genomic_DNA"/>
</dbReference>
<evidence type="ECO:0000313" key="2">
    <source>
        <dbReference type="EMBL" id="MBU7598477.1"/>
    </source>
</evidence>
<gene>
    <name evidence="2" type="ORF">JGS22_012845</name>
</gene>
<feature type="compositionally biased region" description="Basic and acidic residues" evidence="1">
    <location>
        <begin position="158"/>
        <end position="176"/>
    </location>
</feature>
<dbReference type="Proteomes" id="UP000694501">
    <property type="component" value="Unassembled WGS sequence"/>
</dbReference>
<feature type="region of interest" description="Disordered" evidence="1">
    <location>
        <begin position="1"/>
        <end position="193"/>
    </location>
</feature>
<organism evidence="2 3">
    <name type="scientific">Streptomyces tardus</name>
    <dbReference type="NCBI Taxonomy" id="2780544"/>
    <lineage>
        <taxon>Bacteria</taxon>
        <taxon>Bacillati</taxon>
        <taxon>Actinomycetota</taxon>
        <taxon>Actinomycetes</taxon>
        <taxon>Kitasatosporales</taxon>
        <taxon>Streptomycetaceae</taxon>
        <taxon>Streptomyces</taxon>
    </lineage>
</organism>
<dbReference type="RefSeq" id="WP_211041166.1">
    <property type="nucleotide sequence ID" value="NZ_JAELVF020000001.1"/>
</dbReference>
<accession>A0A949N5X9</accession>
<feature type="compositionally biased region" description="Basic and acidic residues" evidence="1">
    <location>
        <begin position="53"/>
        <end position="91"/>
    </location>
</feature>
<name>A0A949N5X9_9ACTN</name>
<keyword evidence="3" id="KW-1185">Reference proteome</keyword>
<feature type="compositionally biased region" description="Acidic residues" evidence="1">
    <location>
        <begin position="182"/>
        <end position="193"/>
    </location>
</feature>
<reference evidence="2" key="1">
    <citation type="submission" date="2021-06" db="EMBL/GenBank/DDBJ databases">
        <title>Sequencing of actinobacteria type strains.</title>
        <authorList>
            <person name="Nguyen G.-S."/>
            <person name="Wentzel A."/>
        </authorList>
    </citation>
    <scope>NUCLEOTIDE SEQUENCE</scope>
    <source>
        <strain evidence="2">P38-E01</strain>
    </source>
</reference>
<comment type="caution">
    <text evidence="2">The sequence shown here is derived from an EMBL/GenBank/DDBJ whole genome shotgun (WGS) entry which is preliminary data.</text>
</comment>
<evidence type="ECO:0000313" key="3">
    <source>
        <dbReference type="Proteomes" id="UP000694501"/>
    </source>
</evidence>
<feature type="compositionally biased region" description="Basic and acidic residues" evidence="1">
    <location>
        <begin position="108"/>
        <end position="146"/>
    </location>
</feature>
<feature type="compositionally biased region" description="Basic and acidic residues" evidence="1">
    <location>
        <begin position="1"/>
        <end position="17"/>
    </location>
</feature>
<evidence type="ECO:0000256" key="1">
    <source>
        <dbReference type="SAM" id="MobiDB-lite"/>
    </source>
</evidence>